<name>A0A3A2ZNF0_9EURO</name>
<feature type="compositionally biased region" description="Polar residues" evidence="1">
    <location>
        <begin position="258"/>
        <end position="272"/>
    </location>
</feature>
<feature type="compositionally biased region" description="Basic and acidic residues" evidence="1">
    <location>
        <begin position="328"/>
        <end position="338"/>
    </location>
</feature>
<dbReference type="AlphaFoldDB" id="A0A3A2ZNF0"/>
<feature type="compositionally biased region" description="Polar residues" evidence="1">
    <location>
        <begin position="82"/>
        <end position="94"/>
    </location>
</feature>
<feature type="region of interest" description="Disordered" evidence="1">
    <location>
        <begin position="328"/>
        <end position="351"/>
    </location>
</feature>
<feature type="region of interest" description="Disordered" evidence="1">
    <location>
        <begin position="572"/>
        <end position="592"/>
    </location>
</feature>
<evidence type="ECO:0000256" key="1">
    <source>
        <dbReference type="SAM" id="MobiDB-lite"/>
    </source>
</evidence>
<dbReference type="EMBL" id="MVGC01000092">
    <property type="protein sequence ID" value="RJE24140.1"/>
    <property type="molecule type" value="Genomic_DNA"/>
</dbReference>
<organism evidence="2 3">
    <name type="scientific">Aspergillus sclerotialis</name>
    <dbReference type="NCBI Taxonomy" id="2070753"/>
    <lineage>
        <taxon>Eukaryota</taxon>
        <taxon>Fungi</taxon>
        <taxon>Dikarya</taxon>
        <taxon>Ascomycota</taxon>
        <taxon>Pezizomycotina</taxon>
        <taxon>Eurotiomycetes</taxon>
        <taxon>Eurotiomycetidae</taxon>
        <taxon>Eurotiales</taxon>
        <taxon>Aspergillaceae</taxon>
        <taxon>Aspergillus</taxon>
        <taxon>Aspergillus subgen. Polypaecilum</taxon>
    </lineage>
</organism>
<feature type="compositionally biased region" description="Basic residues" evidence="1">
    <location>
        <begin position="46"/>
        <end position="55"/>
    </location>
</feature>
<feature type="compositionally biased region" description="Basic and acidic residues" evidence="1">
    <location>
        <begin position="463"/>
        <end position="495"/>
    </location>
</feature>
<feature type="compositionally biased region" description="Low complexity" evidence="1">
    <location>
        <begin position="160"/>
        <end position="176"/>
    </location>
</feature>
<dbReference type="Proteomes" id="UP000266188">
    <property type="component" value="Unassembled WGS sequence"/>
</dbReference>
<dbReference type="STRING" id="2070753.A0A3A2ZNF0"/>
<feature type="region of interest" description="Disordered" evidence="1">
    <location>
        <begin position="670"/>
        <end position="749"/>
    </location>
</feature>
<feature type="region of interest" description="Disordered" evidence="1">
    <location>
        <begin position="257"/>
        <end position="310"/>
    </location>
</feature>
<feature type="region of interest" description="Disordered" evidence="1">
    <location>
        <begin position="434"/>
        <end position="541"/>
    </location>
</feature>
<comment type="caution">
    <text evidence="2">The sequence shown here is derived from an EMBL/GenBank/DDBJ whole genome shotgun (WGS) entry which is preliminary data.</text>
</comment>
<feature type="region of interest" description="Disordered" evidence="1">
    <location>
        <begin position="619"/>
        <end position="641"/>
    </location>
</feature>
<keyword evidence="3" id="KW-1185">Reference proteome</keyword>
<feature type="compositionally biased region" description="Polar residues" evidence="1">
    <location>
        <begin position="191"/>
        <end position="204"/>
    </location>
</feature>
<gene>
    <name evidence="2" type="ORF">PHISCL_03514</name>
</gene>
<evidence type="ECO:0000313" key="3">
    <source>
        <dbReference type="Proteomes" id="UP000266188"/>
    </source>
</evidence>
<accession>A0A3A2ZNF0</accession>
<evidence type="ECO:0000313" key="2">
    <source>
        <dbReference type="EMBL" id="RJE24140.1"/>
    </source>
</evidence>
<proteinExistence type="predicted"/>
<protein>
    <submittedName>
        <fullName evidence="2">Uncharacterized protein</fullName>
    </submittedName>
</protein>
<feature type="compositionally biased region" description="Basic and acidic residues" evidence="1">
    <location>
        <begin position="1"/>
        <end position="18"/>
    </location>
</feature>
<feature type="compositionally biased region" description="Polar residues" evidence="1">
    <location>
        <begin position="622"/>
        <end position="640"/>
    </location>
</feature>
<feature type="compositionally biased region" description="Polar residues" evidence="1">
    <location>
        <begin position="434"/>
        <end position="443"/>
    </location>
</feature>
<feature type="compositionally biased region" description="Polar residues" evidence="1">
    <location>
        <begin position="64"/>
        <end position="74"/>
    </location>
</feature>
<sequence length="765" mass="82608">MLGHHVAQDTRSRSRLDPALDDPTEVFYKRKQTQNKTQQERDKGNNKPKPHPIPKPKRDPRGSDFSTVLSSPSDFLSAARSMLQTRAPSDTPSRPVQDFGGQPSHTTRPGDLATLKQEVPKPSPTHELLPASASRAKPDASAHNQNPTPTPINAADKGGLPIPRSTRPSLRSSTESMKIGFPTYALESPSKRTATPKPQASRVQDLTPIKRGNANADLLVDVTASTPSTDESLAKRLNKMTLSPAIEELQGLVFEQDIPSNTSSQGATSLLSGPSHPRRKIDFEQYVIDNKGKARQDTDLGTPQSHEVAPSSHDVLEGNIHADENEMGPKDMGHETQKEILPPPGLTPPKHKVDFKQYLTEKEEVETQSLSVQAPSIAPSNPQVESYRGELAELKEFIKSKSPDSFTVRSVKSMIQELEAKIHDALHESSNIASTNLKENSGQEAVDDSQIATPTKRSSKAPMEIHGEKSDAKEAEHFVDSIVKEQNQRGARREGSPTPKSPSSLRAAVTAAPFVPGRGPSLAHYRSPPESIASDSTSFHQSTSVSDRVFSTTRHDISSSSHIIGDHLLPGQCERQTSGSKPASVHSDDTAQRKLSFKIPTKASTVLHTSATTLKKFDSDAISPSTSNETPKLVSPSSAPSVLRAPTNVRVIGPGPGPIEQLRALKVESGNTPTQESVSARTKTQGATVATSAKTVPSYTQQSKYAPSNTGDATVKSVRNVSSTLQQSRYAPSNSDDSATGKSARIVSTSLYESKYAPENYKLFK</sequence>
<reference evidence="3" key="1">
    <citation type="submission" date="2017-02" db="EMBL/GenBank/DDBJ databases">
        <authorList>
            <person name="Tafer H."/>
            <person name="Lopandic K."/>
        </authorList>
    </citation>
    <scope>NUCLEOTIDE SEQUENCE [LARGE SCALE GENOMIC DNA]</scope>
    <source>
        <strain evidence="3">CBS 366.77</strain>
    </source>
</reference>
<feature type="region of interest" description="Disordered" evidence="1">
    <location>
        <begin position="1"/>
        <end position="209"/>
    </location>
</feature>